<dbReference type="EC" id="1.6.5.3" evidence="7"/>
<keyword evidence="7" id="KW-0560">Oxidoreductase</keyword>
<dbReference type="InterPro" id="IPR001750">
    <property type="entry name" value="ND/Mrp_TM"/>
</dbReference>
<organism evidence="7 8">
    <name type="scientific">Nitrosotalea devaniterrae</name>
    <dbReference type="NCBI Taxonomy" id="1078905"/>
    <lineage>
        <taxon>Archaea</taxon>
        <taxon>Nitrososphaerota</taxon>
        <taxon>Nitrososphaeria</taxon>
        <taxon>Nitrosotaleales</taxon>
        <taxon>Nitrosotaleaceae</taxon>
        <taxon>Nitrosotalea</taxon>
    </lineage>
</organism>
<accession>A0A128A5H9</accession>
<dbReference type="PANTHER" id="PTHR22773">
    <property type="entry name" value="NADH DEHYDROGENASE"/>
    <property type="match status" value="1"/>
</dbReference>
<evidence type="ECO:0000256" key="1">
    <source>
        <dbReference type="ARBA" id="ARBA00004141"/>
    </source>
</evidence>
<evidence type="ECO:0000256" key="2">
    <source>
        <dbReference type="ARBA" id="ARBA00022692"/>
    </source>
</evidence>
<feature type="transmembrane region" description="Helical" evidence="5">
    <location>
        <begin position="455"/>
        <end position="473"/>
    </location>
</feature>
<feature type="domain" description="NADH:quinone oxidoreductase/Mrp antiporter transmembrane" evidence="6">
    <location>
        <begin position="126"/>
        <end position="413"/>
    </location>
</feature>
<keyword evidence="4 5" id="KW-0472">Membrane</keyword>
<proteinExistence type="inferred from homology"/>
<feature type="transmembrane region" description="Helical" evidence="5">
    <location>
        <begin position="107"/>
        <end position="125"/>
    </location>
</feature>
<evidence type="ECO:0000256" key="5">
    <source>
        <dbReference type="SAM" id="Phobius"/>
    </source>
</evidence>
<feature type="transmembrane region" description="Helical" evidence="5">
    <location>
        <begin position="343"/>
        <end position="361"/>
    </location>
</feature>
<dbReference type="AlphaFoldDB" id="A0A128A5H9"/>
<dbReference type="InterPro" id="IPR010096">
    <property type="entry name" value="NADH-Q_OxRdtase_suN/2"/>
</dbReference>
<dbReference type="Proteomes" id="UP000196239">
    <property type="component" value="Chromosome 1"/>
</dbReference>
<feature type="transmembrane region" description="Helical" evidence="5">
    <location>
        <begin position="163"/>
        <end position="184"/>
    </location>
</feature>
<evidence type="ECO:0000259" key="6">
    <source>
        <dbReference type="Pfam" id="PF00361"/>
    </source>
</evidence>
<sequence>MIEFTSTPIMLTLILGAVGVLIPVINVARKEKGSSVYGVIALGALLAAIGFVVYQILTKHVTPSAIFSSNVLVDDTFGSFFAIAMLIVGIMTTVGSFNYMRGRANPAVYYSLILLSSIGMILIAYSTDLVMLFIAWELMSIPTYVLAGYLKKDPSSNEAAIKYFLFGALSSGIIIYGISIAYGLTGSTNIEQVIVGFSKLGPDMMPLAILAVGMFIAGFGFKIGLVPFHMWLPDAYEGSPPTIAALLAAGTKKAGFAAVLRVIIMGAIALNLHWAFALAVIAIVTMTVGNLAAIKQRNLTRMLAYSSIGQAGYILIGLSVAPISPIGIQASLFHILNHSVMKAAAFIAVAGIVTTLGVTHIEKIKGLGKRMPITALGLTISLLALAGVPPLNGFWSKLMLFGSAIDAGHTLSWAPYLAVAGVLNSALSLAYYGWIIRKMYFEEGESNKRLKEPKSVIAVMIFSIIFIVGIGVYPDPVIEFAKSAVPIMSGLPSIH</sequence>
<dbReference type="Pfam" id="PF00361">
    <property type="entry name" value="Proton_antipo_M"/>
    <property type="match status" value="1"/>
</dbReference>
<feature type="transmembrane region" description="Helical" evidence="5">
    <location>
        <begin position="413"/>
        <end position="434"/>
    </location>
</feature>
<dbReference type="HAMAP" id="MF_00445">
    <property type="entry name" value="NDH1_NuoN_1"/>
    <property type="match status" value="1"/>
</dbReference>
<dbReference type="GO" id="GO:0016491">
    <property type="term" value="F:oxidoreductase activity"/>
    <property type="evidence" value="ECO:0007669"/>
    <property type="project" value="UniProtKB-KW"/>
</dbReference>
<dbReference type="PRINTS" id="PR01434">
    <property type="entry name" value="NADHDHGNASE5"/>
</dbReference>
<feature type="transmembrane region" description="Helical" evidence="5">
    <location>
        <begin position="35"/>
        <end position="57"/>
    </location>
</feature>
<feature type="transmembrane region" description="Helical" evidence="5">
    <location>
        <begin position="274"/>
        <end position="293"/>
    </location>
</feature>
<feature type="transmembrane region" description="Helical" evidence="5">
    <location>
        <begin position="6"/>
        <end position="28"/>
    </location>
</feature>
<feature type="transmembrane region" description="Helical" evidence="5">
    <location>
        <begin position="131"/>
        <end position="151"/>
    </location>
</feature>
<keyword evidence="8" id="KW-1185">Reference proteome</keyword>
<dbReference type="NCBIfam" id="TIGR01770">
    <property type="entry name" value="NDH_I_N"/>
    <property type="match status" value="1"/>
</dbReference>
<dbReference type="GO" id="GO:0008137">
    <property type="term" value="F:NADH dehydrogenase (ubiquinone) activity"/>
    <property type="evidence" value="ECO:0007669"/>
    <property type="project" value="InterPro"/>
</dbReference>
<feature type="transmembrane region" description="Helical" evidence="5">
    <location>
        <begin position="244"/>
        <end position="268"/>
    </location>
</feature>
<comment type="subcellular location">
    <subcellularLocation>
        <location evidence="1">Membrane</location>
        <topology evidence="1">Multi-pass membrane protein</topology>
    </subcellularLocation>
</comment>
<name>A0A128A5H9_9ARCH</name>
<evidence type="ECO:0000313" key="8">
    <source>
        <dbReference type="Proteomes" id="UP000196239"/>
    </source>
</evidence>
<feature type="transmembrane region" description="Helical" evidence="5">
    <location>
        <begin position="373"/>
        <end position="393"/>
    </location>
</feature>
<feature type="transmembrane region" description="Helical" evidence="5">
    <location>
        <begin position="204"/>
        <end position="232"/>
    </location>
</feature>
<feature type="transmembrane region" description="Helical" evidence="5">
    <location>
        <begin position="313"/>
        <end position="337"/>
    </location>
</feature>
<evidence type="ECO:0000256" key="4">
    <source>
        <dbReference type="ARBA" id="ARBA00023136"/>
    </source>
</evidence>
<evidence type="ECO:0000313" key="7">
    <source>
        <dbReference type="EMBL" id="CUR52582.1"/>
    </source>
</evidence>
<keyword evidence="3 5" id="KW-1133">Transmembrane helix</keyword>
<gene>
    <name evidence="7" type="primary">nuoN</name>
    <name evidence="7" type="ORF">NDEV_1820</name>
</gene>
<reference evidence="8" key="1">
    <citation type="submission" date="2015-10" db="EMBL/GenBank/DDBJ databases">
        <authorList>
            <person name="Lehtovirta-Morley L.E."/>
            <person name="Vieille C."/>
        </authorList>
    </citation>
    <scope>NUCLEOTIDE SEQUENCE [LARGE SCALE GENOMIC DNA]</scope>
</reference>
<dbReference type="KEGG" id="ndv:NDEV_1820"/>
<feature type="transmembrane region" description="Helical" evidence="5">
    <location>
        <begin position="77"/>
        <end position="100"/>
    </location>
</feature>
<keyword evidence="2 5" id="KW-0812">Transmembrane</keyword>
<evidence type="ECO:0000256" key="3">
    <source>
        <dbReference type="ARBA" id="ARBA00022989"/>
    </source>
</evidence>
<dbReference type="EMBL" id="LN890280">
    <property type="protein sequence ID" value="CUR52582.1"/>
    <property type="molecule type" value="Genomic_DNA"/>
</dbReference>
<dbReference type="GO" id="GO:0016020">
    <property type="term" value="C:membrane"/>
    <property type="evidence" value="ECO:0007669"/>
    <property type="project" value="UniProtKB-SubCell"/>
</dbReference>
<protein>
    <submittedName>
        <fullName evidence="7">NADH-quinone oxidoreductase subunit N</fullName>
        <ecNumber evidence="7">1.6.5.3</ecNumber>
    </submittedName>
</protein>
<dbReference type="GO" id="GO:0042773">
    <property type="term" value="P:ATP synthesis coupled electron transport"/>
    <property type="evidence" value="ECO:0007669"/>
    <property type="project" value="InterPro"/>
</dbReference>